<sequence>MLTYFNNIFEGNFSSLTSGLQRRQESQNVLCLSFMSCSFGLVDVKYILKESQVQVAKRQGDERGPRWNVDGEREREINRHFSSPSTHAQWVPQM</sequence>
<gene>
    <name evidence="1" type="ORF">QQF64_011151</name>
</gene>
<reference evidence="1 2" key="1">
    <citation type="submission" date="2023-09" db="EMBL/GenBank/DDBJ databases">
        <authorList>
            <person name="Wang M."/>
        </authorList>
    </citation>
    <scope>NUCLEOTIDE SEQUENCE [LARGE SCALE GENOMIC DNA]</scope>
    <source>
        <strain evidence="1">GT-2023</strain>
        <tissue evidence="1">Liver</tissue>
    </source>
</reference>
<dbReference type="EMBL" id="JAYMGO010000017">
    <property type="protein sequence ID" value="KAL1257907.1"/>
    <property type="molecule type" value="Genomic_DNA"/>
</dbReference>
<proteinExistence type="predicted"/>
<evidence type="ECO:0000313" key="1">
    <source>
        <dbReference type="EMBL" id="KAL1257907.1"/>
    </source>
</evidence>
<name>A0ABR3M221_9TELE</name>
<dbReference type="Proteomes" id="UP001558613">
    <property type="component" value="Unassembled WGS sequence"/>
</dbReference>
<comment type="caution">
    <text evidence="1">The sequence shown here is derived from an EMBL/GenBank/DDBJ whole genome shotgun (WGS) entry which is preliminary data.</text>
</comment>
<protein>
    <submittedName>
        <fullName evidence="1">Uncharacterized protein</fullName>
    </submittedName>
</protein>
<accession>A0ABR3M221</accession>
<keyword evidence="2" id="KW-1185">Reference proteome</keyword>
<evidence type="ECO:0000313" key="2">
    <source>
        <dbReference type="Proteomes" id="UP001558613"/>
    </source>
</evidence>
<organism evidence="1 2">
    <name type="scientific">Cirrhinus molitorella</name>
    <name type="common">mud carp</name>
    <dbReference type="NCBI Taxonomy" id="172907"/>
    <lineage>
        <taxon>Eukaryota</taxon>
        <taxon>Metazoa</taxon>
        <taxon>Chordata</taxon>
        <taxon>Craniata</taxon>
        <taxon>Vertebrata</taxon>
        <taxon>Euteleostomi</taxon>
        <taxon>Actinopterygii</taxon>
        <taxon>Neopterygii</taxon>
        <taxon>Teleostei</taxon>
        <taxon>Ostariophysi</taxon>
        <taxon>Cypriniformes</taxon>
        <taxon>Cyprinidae</taxon>
        <taxon>Labeoninae</taxon>
        <taxon>Labeonini</taxon>
        <taxon>Cirrhinus</taxon>
    </lineage>
</organism>